<dbReference type="InterPro" id="IPR004360">
    <property type="entry name" value="Glyas_Fos-R_dOase_dom"/>
</dbReference>
<feature type="domain" description="VOC" evidence="1">
    <location>
        <begin position="7"/>
        <end position="132"/>
    </location>
</feature>
<accession>A0A1F5UWK8</accession>
<evidence type="ECO:0000313" key="2">
    <source>
        <dbReference type="EMBL" id="OGF55549.1"/>
    </source>
</evidence>
<evidence type="ECO:0000259" key="1">
    <source>
        <dbReference type="PROSITE" id="PS51819"/>
    </source>
</evidence>
<comment type="caution">
    <text evidence="2">The sequence shown here is derived from an EMBL/GenBank/DDBJ whole genome shotgun (WGS) entry which is preliminary data.</text>
</comment>
<dbReference type="AlphaFoldDB" id="A0A1F5UWK8"/>
<dbReference type="PANTHER" id="PTHR36110:SF4">
    <property type="entry name" value="RING-CLEAVING DIOXYGENASE MHQA-RELATED"/>
    <property type="match status" value="1"/>
</dbReference>
<dbReference type="InterPro" id="IPR037523">
    <property type="entry name" value="VOC_core"/>
</dbReference>
<dbReference type="STRING" id="1817864.A2Z21_02685"/>
<dbReference type="InterPro" id="IPR029068">
    <property type="entry name" value="Glyas_Bleomycin-R_OHBP_Dase"/>
</dbReference>
<dbReference type="PANTHER" id="PTHR36110">
    <property type="entry name" value="RING-CLEAVING DIOXYGENASE MHQE-RELATED"/>
    <property type="match status" value="1"/>
</dbReference>
<proteinExistence type="predicted"/>
<reference evidence="2 3" key="1">
    <citation type="journal article" date="2016" name="Nat. Commun.">
        <title>Thousands of microbial genomes shed light on interconnected biogeochemical processes in an aquifer system.</title>
        <authorList>
            <person name="Anantharaman K."/>
            <person name="Brown C.T."/>
            <person name="Hug L.A."/>
            <person name="Sharon I."/>
            <person name="Castelle C.J."/>
            <person name="Probst A.J."/>
            <person name="Thomas B.C."/>
            <person name="Singh A."/>
            <person name="Wilkins M.J."/>
            <person name="Karaoz U."/>
            <person name="Brodie E.L."/>
            <person name="Williams K.H."/>
            <person name="Hubbard S.S."/>
            <person name="Banfield J.F."/>
        </authorList>
    </citation>
    <scope>NUCLEOTIDE SEQUENCE [LARGE SCALE GENOMIC DNA]</scope>
    <source>
        <strain evidence="3">RBG_16_55_9</strain>
    </source>
</reference>
<dbReference type="SUPFAM" id="SSF54593">
    <property type="entry name" value="Glyoxalase/Bleomycin resistance protein/Dihydroxybiphenyl dioxygenase"/>
    <property type="match status" value="1"/>
</dbReference>
<organism evidence="2 3">
    <name type="scientific">Fraserbacteria sp. (strain RBG_16_55_9)</name>
    <dbReference type="NCBI Taxonomy" id="1817864"/>
    <lineage>
        <taxon>Bacteria</taxon>
        <taxon>Candidatus Fraseribacteriota</taxon>
    </lineage>
</organism>
<evidence type="ECO:0000313" key="3">
    <source>
        <dbReference type="Proteomes" id="UP000179157"/>
    </source>
</evidence>
<dbReference type="CDD" id="cd08347">
    <property type="entry name" value="PcpA_C_like"/>
    <property type="match status" value="1"/>
</dbReference>
<sequence>MKTSVHGIHHVTCIAGDAQENLEFYVGVLGMRLVKRSVNQDAPDTYHLFYADAAGTPGTDLTFFPWPNMGPARLGIGLTVEVLLAIPSGSLKYWRERFKQNSVVSSTLETRFGEPTLPFIDPHGLRLALVETDENRQFVPWEKSPVSPERQVRGLHSVRIWEDQLAPTEMLLTEHMGFTSLGTEDGWHRYAVAGGGSGKLIEVKVLPEEHRGRWGTGVVHHVAWRTNDSDEEMALRDRIEGAGLYPTPQINRFWFKSVYFREPGGTLFELATDGPGLDYDEDLERLGERLILPPWLEARRKEIEAALPPLEVPRGRV</sequence>
<dbReference type="PROSITE" id="PS51819">
    <property type="entry name" value="VOC"/>
    <property type="match status" value="2"/>
</dbReference>
<dbReference type="Proteomes" id="UP000179157">
    <property type="component" value="Unassembled WGS sequence"/>
</dbReference>
<dbReference type="EMBL" id="MFGX01000055">
    <property type="protein sequence ID" value="OGF55549.1"/>
    <property type="molecule type" value="Genomic_DNA"/>
</dbReference>
<dbReference type="Pfam" id="PF00903">
    <property type="entry name" value="Glyoxalase"/>
    <property type="match status" value="2"/>
</dbReference>
<gene>
    <name evidence="2" type="ORF">A2Z21_02685</name>
</gene>
<protein>
    <submittedName>
        <fullName evidence="2">Glyoxalase</fullName>
    </submittedName>
</protein>
<name>A0A1F5UWK8_FRAXR</name>
<dbReference type="Gene3D" id="3.10.180.10">
    <property type="entry name" value="2,3-Dihydroxybiphenyl 1,2-Dioxygenase, domain 1"/>
    <property type="match status" value="2"/>
</dbReference>
<feature type="domain" description="VOC" evidence="1">
    <location>
        <begin position="154"/>
        <end position="273"/>
    </location>
</feature>
<dbReference type="InterPro" id="IPR052537">
    <property type="entry name" value="Extradiol_RC_dioxygenase"/>
</dbReference>